<feature type="compositionally biased region" description="Pro residues" evidence="6">
    <location>
        <begin position="1"/>
        <end position="10"/>
    </location>
</feature>
<evidence type="ECO:0000313" key="7">
    <source>
        <dbReference type="EMBL" id="CAE0703319.1"/>
    </source>
</evidence>
<protein>
    <recommendedName>
        <fullName evidence="10">Translin</fullName>
    </recommendedName>
</protein>
<evidence type="ECO:0000313" key="8">
    <source>
        <dbReference type="EMBL" id="CAH0375191.1"/>
    </source>
</evidence>
<dbReference type="InterPro" id="IPR016068">
    <property type="entry name" value="Translin_N"/>
</dbReference>
<sequence>MPKPAPPTPTPRHRLPDWDALGVRQEEERRRHKAAGDAANASGRLAKKAALELQLGRTNDAKACTEQARKALDGAGEDGFNQETKQRAYALKPIAEQIQTVESTLHFLETGRFPPPSEGLDDSEYIQGLLGGAENLAKYAVGRATAGDASSIAVCRDGVKALQGALLAFDFRNGPLRRRFDGLKYQVKRLEDLLYEQSLIGKTIDSVTQVDEDDPCLKALAEIKIRFDEADQARENVIKKSRDVQKASKQAIFACHRGDAAKAAKLLETAKTAAEAILNDETLVKKWPALRFGSLAAALEEYAEAALFMKWLEAKKDPSAPLVASQHALGLPLSDEEYLGGVCDLTGEVGRVAVAAATARDLGTVRRVFETDVAVMEAVSGLNLPPKLAKKIGPLEMCVRKVEHLLYELALAAANPLAAKRAASSAGEEEPAAKKARDDEE</sequence>
<reference evidence="8" key="2">
    <citation type="submission" date="2021-11" db="EMBL/GenBank/DDBJ databases">
        <authorList>
            <consortium name="Genoscope - CEA"/>
            <person name="William W."/>
        </authorList>
    </citation>
    <scope>NUCLEOTIDE SEQUENCE</scope>
</reference>
<comment type="similarity">
    <text evidence="3">Belongs to the translin family.</text>
</comment>
<evidence type="ECO:0000256" key="6">
    <source>
        <dbReference type="SAM" id="MobiDB-lite"/>
    </source>
</evidence>
<reference evidence="7" key="1">
    <citation type="submission" date="2021-01" db="EMBL/GenBank/DDBJ databases">
        <authorList>
            <person name="Corre E."/>
            <person name="Pelletier E."/>
            <person name="Niang G."/>
            <person name="Scheremetjew M."/>
            <person name="Finn R."/>
            <person name="Kale V."/>
            <person name="Holt S."/>
            <person name="Cochrane G."/>
            <person name="Meng A."/>
            <person name="Brown T."/>
            <person name="Cohen L."/>
        </authorList>
    </citation>
    <scope>NUCLEOTIDE SEQUENCE</scope>
    <source>
        <strain evidence="7">CCMP1756</strain>
    </source>
</reference>
<dbReference type="InterPro" id="IPR016069">
    <property type="entry name" value="Translin_C"/>
</dbReference>
<keyword evidence="5" id="KW-0539">Nucleus</keyword>
<gene>
    <name evidence="7" type="ORF">PCAL00307_LOCUS18766</name>
    <name evidence="8" type="ORF">PECAL_4P25170</name>
</gene>
<dbReference type="InterPro" id="IPR002848">
    <property type="entry name" value="Translin_fam"/>
</dbReference>
<dbReference type="EMBL" id="CAKKNE010000004">
    <property type="protein sequence ID" value="CAH0375191.1"/>
    <property type="molecule type" value="Genomic_DNA"/>
</dbReference>
<feature type="region of interest" description="Disordered" evidence="6">
    <location>
        <begin position="420"/>
        <end position="441"/>
    </location>
</feature>
<dbReference type="GO" id="GO:0005737">
    <property type="term" value="C:cytoplasm"/>
    <property type="evidence" value="ECO:0007669"/>
    <property type="project" value="UniProtKB-SubCell"/>
</dbReference>
<dbReference type="GO" id="GO:0005634">
    <property type="term" value="C:nucleus"/>
    <property type="evidence" value="ECO:0007669"/>
    <property type="project" value="UniProtKB-SubCell"/>
</dbReference>
<evidence type="ECO:0000256" key="2">
    <source>
        <dbReference type="ARBA" id="ARBA00004496"/>
    </source>
</evidence>
<keyword evidence="4" id="KW-0963">Cytoplasm</keyword>
<dbReference type="Pfam" id="PF01997">
    <property type="entry name" value="Translin"/>
    <property type="match status" value="2"/>
</dbReference>
<dbReference type="EMBL" id="HBIW01021756">
    <property type="protein sequence ID" value="CAE0703319.1"/>
    <property type="molecule type" value="Transcribed_RNA"/>
</dbReference>
<feature type="compositionally biased region" description="Basic and acidic residues" evidence="6">
    <location>
        <begin position="431"/>
        <end position="441"/>
    </location>
</feature>
<dbReference type="PANTHER" id="PTHR10741">
    <property type="entry name" value="TRANSLIN AND TRANSLIN ASSOCIATED PROTEIN X"/>
    <property type="match status" value="1"/>
</dbReference>
<name>A0A7S4EC85_9STRA</name>
<dbReference type="AlphaFoldDB" id="A0A7S4EC85"/>
<dbReference type="InterPro" id="IPR036081">
    <property type="entry name" value="Translin_sf"/>
</dbReference>
<dbReference type="Gene3D" id="1.20.58.190">
    <property type="entry name" value="Translin, domain 1"/>
    <property type="match status" value="1"/>
</dbReference>
<evidence type="ECO:0000256" key="1">
    <source>
        <dbReference type="ARBA" id="ARBA00004123"/>
    </source>
</evidence>
<dbReference type="SUPFAM" id="SSF74784">
    <property type="entry name" value="Translin"/>
    <property type="match status" value="2"/>
</dbReference>
<evidence type="ECO:0000256" key="5">
    <source>
        <dbReference type="ARBA" id="ARBA00023242"/>
    </source>
</evidence>
<organism evidence="7">
    <name type="scientific">Pelagomonas calceolata</name>
    <dbReference type="NCBI Taxonomy" id="35677"/>
    <lineage>
        <taxon>Eukaryota</taxon>
        <taxon>Sar</taxon>
        <taxon>Stramenopiles</taxon>
        <taxon>Ochrophyta</taxon>
        <taxon>Pelagophyceae</taxon>
        <taxon>Pelagomonadales</taxon>
        <taxon>Pelagomonadaceae</taxon>
        <taxon>Pelagomonas</taxon>
    </lineage>
</organism>
<dbReference type="CDD" id="cd14820">
    <property type="entry name" value="TRAX"/>
    <property type="match status" value="1"/>
</dbReference>
<comment type="subcellular location">
    <subcellularLocation>
        <location evidence="2">Cytoplasm</location>
    </subcellularLocation>
    <subcellularLocation>
        <location evidence="1">Nucleus</location>
    </subcellularLocation>
</comment>
<dbReference type="Proteomes" id="UP000789595">
    <property type="component" value="Unassembled WGS sequence"/>
</dbReference>
<proteinExistence type="inferred from homology"/>
<keyword evidence="9" id="KW-1185">Reference proteome</keyword>
<evidence type="ECO:0000256" key="4">
    <source>
        <dbReference type="ARBA" id="ARBA00022490"/>
    </source>
</evidence>
<evidence type="ECO:0000313" key="9">
    <source>
        <dbReference type="Proteomes" id="UP000789595"/>
    </source>
</evidence>
<dbReference type="GO" id="GO:0043565">
    <property type="term" value="F:sequence-specific DNA binding"/>
    <property type="evidence" value="ECO:0007669"/>
    <property type="project" value="InterPro"/>
</dbReference>
<dbReference type="OrthoDB" id="829at2759"/>
<evidence type="ECO:0000256" key="3">
    <source>
        <dbReference type="ARBA" id="ARBA00005902"/>
    </source>
</evidence>
<feature type="region of interest" description="Disordered" evidence="6">
    <location>
        <begin position="1"/>
        <end position="43"/>
    </location>
</feature>
<evidence type="ECO:0008006" key="10">
    <source>
        <dbReference type="Google" id="ProtNLM"/>
    </source>
</evidence>
<dbReference type="Gene3D" id="1.20.58.200">
    <property type="entry name" value="Translin, domain 2"/>
    <property type="match status" value="2"/>
</dbReference>
<accession>A0A7S4EC85</accession>